<dbReference type="NCBIfam" id="TIGR00756">
    <property type="entry name" value="PPR"/>
    <property type="match status" value="1"/>
</dbReference>
<accession>A0A835YS91</accession>
<sequence>MLAVALRSGRLVPARIPGSLLAPGAGNKVLLAWIHGDRSNECKISALAEKGRWSEHMNRMGWEISDDLRDRHRNFHIDALARADRAMDAWHTCQENMQSGFRPGARTVQQVVCALARQRQYRMVPRFLELVRGTGFKLDVKGYNVVLKACTMAESLEITLNLYHQMVHVDRTEPDVRTYDCLLRSCCHYKDWRVALRLFAEMQQRGVVPDALVWTKLLETLAKCRQHDLVRARCVPRD</sequence>
<proteinExistence type="predicted"/>
<dbReference type="InterPro" id="IPR011990">
    <property type="entry name" value="TPR-like_helical_dom_sf"/>
</dbReference>
<gene>
    <name evidence="3" type="ORF">JKP88DRAFT_246875</name>
</gene>
<dbReference type="PROSITE" id="PS51375">
    <property type="entry name" value="PPR"/>
    <property type="match status" value="1"/>
</dbReference>
<name>A0A835YS91_9STRA</name>
<keyword evidence="1" id="KW-0677">Repeat</keyword>
<evidence type="ECO:0008006" key="5">
    <source>
        <dbReference type="Google" id="ProtNLM"/>
    </source>
</evidence>
<evidence type="ECO:0000256" key="2">
    <source>
        <dbReference type="PROSITE-ProRule" id="PRU00708"/>
    </source>
</evidence>
<dbReference type="InterPro" id="IPR002885">
    <property type="entry name" value="PPR_rpt"/>
</dbReference>
<dbReference type="Proteomes" id="UP000664859">
    <property type="component" value="Unassembled WGS sequence"/>
</dbReference>
<dbReference type="AlphaFoldDB" id="A0A835YS91"/>
<dbReference type="OrthoDB" id="185373at2759"/>
<keyword evidence="4" id="KW-1185">Reference proteome</keyword>
<dbReference type="EMBL" id="JAFCMP010000401">
    <property type="protein sequence ID" value="KAG5180261.1"/>
    <property type="molecule type" value="Genomic_DNA"/>
</dbReference>
<dbReference type="PANTHER" id="PTHR47447">
    <property type="entry name" value="OS03G0856100 PROTEIN"/>
    <property type="match status" value="1"/>
</dbReference>
<evidence type="ECO:0000313" key="4">
    <source>
        <dbReference type="Proteomes" id="UP000664859"/>
    </source>
</evidence>
<dbReference type="PANTHER" id="PTHR47447:SF17">
    <property type="entry name" value="OS12G0638900 PROTEIN"/>
    <property type="match status" value="1"/>
</dbReference>
<dbReference type="Pfam" id="PF13041">
    <property type="entry name" value="PPR_2"/>
    <property type="match status" value="1"/>
</dbReference>
<dbReference type="Gene3D" id="1.25.40.10">
    <property type="entry name" value="Tetratricopeptide repeat domain"/>
    <property type="match status" value="1"/>
</dbReference>
<comment type="caution">
    <text evidence="3">The sequence shown here is derived from an EMBL/GenBank/DDBJ whole genome shotgun (WGS) entry which is preliminary data.</text>
</comment>
<feature type="repeat" description="PPR" evidence="2">
    <location>
        <begin position="175"/>
        <end position="209"/>
    </location>
</feature>
<reference evidence="3" key="1">
    <citation type="submission" date="2021-02" db="EMBL/GenBank/DDBJ databases">
        <title>First Annotated Genome of the Yellow-green Alga Tribonema minus.</title>
        <authorList>
            <person name="Mahan K.M."/>
        </authorList>
    </citation>
    <scope>NUCLEOTIDE SEQUENCE</scope>
    <source>
        <strain evidence="3">UTEX B ZZ1240</strain>
    </source>
</reference>
<evidence type="ECO:0000256" key="1">
    <source>
        <dbReference type="ARBA" id="ARBA00022737"/>
    </source>
</evidence>
<protein>
    <recommendedName>
        <fullName evidence="5">Pentatricopeptide repeat-containing protein</fullName>
    </recommendedName>
</protein>
<organism evidence="3 4">
    <name type="scientific">Tribonema minus</name>
    <dbReference type="NCBI Taxonomy" id="303371"/>
    <lineage>
        <taxon>Eukaryota</taxon>
        <taxon>Sar</taxon>
        <taxon>Stramenopiles</taxon>
        <taxon>Ochrophyta</taxon>
        <taxon>PX clade</taxon>
        <taxon>Xanthophyceae</taxon>
        <taxon>Tribonematales</taxon>
        <taxon>Tribonemataceae</taxon>
        <taxon>Tribonema</taxon>
    </lineage>
</organism>
<evidence type="ECO:0000313" key="3">
    <source>
        <dbReference type="EMBL" id="KAG5180261.1"/>
    </source>
</evidence>